<accession>A0AAD5ZPP3</accession>
<dbReference type="PANTHER" id="PTHR31579">
    <property type="entry name" value="OS03G0796600 PROTEIN"/>
    <property type="match status" value="1"/>
</dbReference>
<name>A0AAD5ZPP3_9POAL</name>
<reference evidence="1 2" key="1">
    <citation type="journal article" date="2022" name="Cell">
        <title>Repeat-based holocentromeres influence genome architecture and karyotype evolution.</title>
        <authorList>
            <person name="Hofstatter P.G."/>
            <person name="Thangavel G."/>
            <person name="Lux T."/>
            <person name="Neumann P."/>
            <person name="Vondrak T."/>
            <person name="Novak P."/>
            <person name="Zhang M."/>
            <person name="Costa L."/>
            <person name="Castellani M."/>
            <person name="Scott A."/>
            <person name="Toegelov H."/>
            <person name="Fuchs J."/>
            <person name="Mata-Sucre Y."/>
            <person name="Dias Y."/>
            <person name="Vanzela A.L.L."/>
            <person name="Huettel B."/>
            <person name="Almeida C.C.S."/>
            <person name="Simkova H."/>
            <person name="Souza G."/>
            <person name="Pedrosa-Harand A."/>
            <person name="Macas J."/>
            <person name="Mayer K.F.X."/>
            <person name="Houben A."/>
            <person name="Marques A."/>
        </authorList>
    </citation>
    <scope>NUCLEOTIDE SEQUENCE [LARGE SCALE GENOMIC DNA]</scope>
    <source>
        <strain evidence="1">RhyTen1mFocal</strain>
    </source>
</reference>
<evidence type="ECO:0000313" key="1">
    <source>
        <dbReference type="EMBL" id="KAJ3701594.1"/>
    </source>
</evidence>
<comment type="caution">
    <text evidence="1">The sequence shown here is derived from an EMBL/GenBank/DDBJ whole genome shotgun (WGS) entry which is preliminary data.</text>
</comment>
<dbReference type="InterPro" id="IPR006502">
    <property type="entry name" value="PDDEXK-like"/>
</dbReference>
<dbReference type="Pfam" id="PF04720">
    <property type="entry name" value="PDDEXK_6"/>
    <property type="match status" value="1"/>
</dbReference>
<dbReference type="EMBL" id="JAMRDG010000001">
    <property type="protein sequence ID" value="KAJ3701594.1"/>
    <property type="molecule type" value="Genomic_DNA"/>
</dbReference>
<evidence type="ECO:0000313" key="2">
    <source>
        <dbReference type="Proteomes" id="UP001210211"/>
    </source>
</evidence>
<sequence length="296" mass="33636">MISFERHKMTKPAMKPLNADARARLSYPTEPHACSYSTSGSEHDSLSYLVHVFLENEYEVGKSTLPLISEDDSDSDESTDCANQAAEEIRKLLKPRKKRDQFRRQLYSDIEEAVEVLAPLKANRSGFNREIMTRLREKGYDSGLCKARWEGSKGLAPGNYEYIDVVQMLVDGKKERFIVDVYFIAESEVAGPSDEYRTVLSTLPEVMLVCPEEMKQVLRILADEAKRSLKSRGLSVPPWRKRKFLMAKWLGPYRRTTNQVSASVQMAAGSDVKHRAVGFPVLQFPATMRMIGDEML</sequence>
<dbReference type="NCBIfam" id="TIGR01615">
    <property type="entry name" value="A_thal_3542"/>
    <property type="match status" value="1"/>
</dbReference>
<dbReference type="Proteomes" id="UP001210211">
    <property type="component" value="Unassembled WGS sequence"/>
</dbReference>
<gene>
    <name evidence="1" type="ORF">LUZ61_005299</name>
</gene>
<keyword evidence="2" id="KW-1185">Reference proteome</keyword>
<protein>
    <submittedName>
        <fullName evidence="1">Uncharacterized protein</fullName>
    </submittedName>
</protein>
<dbReference type="PANTHER" id="PTHR31579:SF84">
    <property type="entry name" value="F21O3.6 PROTEIN"/>
    <property type="match status" value="1"/>
</dbReference>
<proteinExistence type="predicted"/>
<dbReference type="AlphaFoldDB" id="A0AAD5ZPP3"/>
<organism evidence="1 2">
    <name type="scientific">Rhynchospora tenuis</name>
    <dbReference type="NCBI Taxonomy" id="198213"/>
    <lineage>
        <taxon>Eukaryota</taxon>
        <taxon>Viridiplantae</taxon>
        <taxon>Streptophyta</taxon>
        <taxon>Embryophyta</taxon>
        <taxon>Tracheophyta</taxon>
        <taxon>Spermatophyta</taxon>
        <taxon>Magnoliopsida</taxon>
        <taxon>Liliopsida</taxon>
        <taxon>Poales</taxon>
        <taxon>Cyperaceae</taxon>
        <taxon>Cyperoideae</taxon>
        <taxon>Rhynchosporeae</taxon>
        <taxon>Rhynchospora</taxon>
    </lineage>
</organism>